<reference evidence="1" key="1">
    <citation type="journal article" date="2013" name="Nature">
        <title>The genomes of four tapeworm species reveal adaptations to parasitism.</title>
        <authorList>
            <person name="Tsai I.J."/>
            <person name="Zarowiecki M."/>
            <person name="Holroyd N."/>
            <person name="Garciarrubio A."/>
            <person name="Sanchez-Flores A."/>
            <person name="Brooks K.L."/>
            <person name="Tracey A."/>
            <person name="Bobes R.J."/>
            <person name="Fragoso G."/>
            <person name="Sciutto E."/>
            <person name="Aslett M."/>
            <person name="Beasley H."/>
            <person name="Bennett H.M."/>
            <person name="Cai J."/>
            <person name="Camicia F."/>
            <person name="Clark R."/>
            <person name="Cucher M."/>
            <person name="De Silva N."/>
            <person name="Day T.A."/>
            <person name="Deplazes P."/>
            <person name="Estrada K."/>
            <person name="Fernandez C."/>
            <person name="Holland P.W."/>
            <person name="Hou J."/>
            <person name="Hu S."/>
            <person name="Huckvale T."/>
            <person name="Hung S.S."/>
            <person name="Kamenetzky L."/>
            <person name="Keane J.A."/>
            <person name="Kiss F."/>
            <person name="Koziol U."/>
            <person name="Lambert O."/>
            <person name="Liu K."/>
            <person name="Luo X."/>
            <person name="Luo Y."/>
            <person name="Macchiaroli N."/>
            <person name="Nichol S."/>
            <person name="Paps J."/>
            <person name="Parkinson J."/>
            <person name="Pouchkina-Stantcheva N."/>
            <person name="Riddiford N."/>
            <person name="Rosenzvit M."/>
            <person name="Salinas G."/>
            <person name="Wasmuth J.D."/>
            <person name="Zamanian M."/>
            <person name="Zheng Y."/>
            <person name="Cai X."/>
            <person name="Soberon X."/>
            <person name="Olson P.D."/>
            <person name="Laclette J.P."/>
            <person name="Brehm K."/>
            <person name="Berriman M."/>
            <person name="Garciarrubio A."/>
            <person name="Bobes R.J."/>
            <person name="Fragoso G."/>
            <person name="Sanchez-Flores A."/>
            <person name="Estrada K."/>
            <person name="Cevallos M.A."/>
            <person name="Morett E."/>
            <person name="Gonzalez V."/>
            <person name="Portillo T."/>
            <person name="Ochoa-Leyva A."/>
            <person name="Jose M.V."/>
            <person name="Sciutto E."/>
            <person name="Landa A."/>
            <person name="Jimenez L."/>
            <person name="Valdes V."/>
            <person name="Carrero J.C."/>
            <person name="Larralde C."/>
            <person name="Morales-Montor J."/>
            <person name="Limon-Lason J."/>
            <person name="Soberon X."/>
            <person name="Laclette J.P."/>
        </authorList>
    </citation>
    <scope>NUCLEOTIDE SEQUENCE [LARGE SCALE GENOMIC DNA]</scope>
</reference>
<organism evidence="1 2">
    <name type="scientific">Echinococcus multilocularis</name>
    <name type="common">Fox tapeworm</name>
    <dbReference type="NCBI Taxonomy" id="6211"/>
    <lineage>
        <taxon>Eukaryota</taxon>
        <taxon>Metazoa</taxon>
        <taxon>Spiralia</taxon>
        <taxon>Lophotrochozoa</taxon>
        <taxon>Platyhelminthes</taxon>
        <taxon>Cestoda</taxon>
        <taxon>Eucestoda</taxon>
        <taxon>Cyclophyllidea</taxon>
        <taxon>Taeniidae</taxon>
        <taxon>Echinococcus</taxon>
    </lineage>
</organism>
<reference evidence="1" key="2">
    <citation type="submission" date="2015-11" db="EMBL/GenBank/DDBJ databases">
        <authorList>
            <person name="Zhang Y."/>
            <person name="Guo Z."/>
        </authorList>
    </citation>
    <scope>NUCLEOTIDE SEQUENCE</scope>
</reference>
<sequence length="64" mass="7391">MKVPLTVTTDPLPCSEVYNVYSGVSAPSECLPSFYQWRDLTRNPLYGEGKYRVKWLVYAPISFR</sequence>
<protein>
    <submittedName>
        <fullName evidence="1">Uncharacterized protein</fullName>
    </submittedName>
</protein>
<keyword evidence="2" id="KW-1185">Reference proteome</keyword>
<evidence type="ECO:0000313" key="1">
    <source>
        <dbReference type="EMBL" id="CDS40069.1"/>
    </source>
</evidence>
<dbReference type="EMBL" id="LN902841">
    <property type="protein sequence ID" value="CDS40069.1"/>
    <property type="molecule type" value="Genomic_DNA"/>
</dbReference>
<dbReference type="Proteomes" id="UP000017246">
    <property type="component" value="Unassembled WGS sequence"/>
</dbReference>
<gene>
    <name evidence="1" type="ORF">EmuJ_000763000</name>
</gene>
<dbReference type="AlphaFoldDB" id="A0A068Y5J6"/>
<accession>A0A068Y5J6</accession>
<evidence type="ECO:0000313" key="2">
    <source>
        <dbReference type="Proteomes" id="UP000017246"/>
    </source>
</evidence>
<proteinExistence type="predicted"/>
<name>A0A068Y5J6_ECHMU</name>